<reference evidence="14" key="1">
    <citation type="journal article" date="2019" name="Int. J. Syst. Evol. Microbiol.">
        <title>The Global Catalogue of Microorganisms (GCM) 10K type strain sequencing project: providing services to taxonomists for standard genome sequencing and annotation.</title>
        <authorList>
            <consortium name="The Broad Institute Genomics Platform"/>
            <consortium name="The Broad Institute Genome Sequencing Center for Infectious Disease"/>
            <person name="Wu L."/>
            <person name="Ma J."/>
        </authorList>
    </citation>
    <scope>NUCLEOTIDE SEQUENCE [LARGE SCALE GENOMIC DNA]</scope>
    <source>
        <strain evidence="14">CGMCC 1.6784</strain>
    </source>
</reference>
<dbReference type="InterPro" id="IPR000531">
    <property type="entry name" value="Beta-barrel_TonB"/>
</dbReference>
<evidence type="ECO:0000256" key="9">
    <source>
        <dbReference type="RuleBase" id="RU003357"/>
    </source>
</evidence>
<keyword evidence="5 9" id="KW-0798">TonB box</keyword>
<dbReference type="Gene3D" id="2.170.130.10">
    <property type="entry name" value="TonB-dependent receptor, plug domain"/>
    <property type="match status" value="1"/>
</dbReference>
<dbReference type="EMBL" id="BMLK01000002">
    <property type="protein sequence ID" value="GGN41873.1"/>
    <property type="molecule type" value="Genomic_DNA"/>
</dbReference>
<dbReference type="PANTHER" id="PTHR47234">
    <property type="match status" value="1"/>
</dbReference>
<accession>A0ABQ2JBI7</accession>
<feature type="chain" id="PRO_5046377112" evidence="10">
    <location>
        <begin position="29"/>
        <end position="946"/>
    </location>
</feature>
<dbReference type="PROSITE" id="PS52016">
    <property type="entry name" value="TONB_DEPENDENT_REC_3"/>
    <property type="match status" value="1"/>
</dbReference>
<proteinExistence type="inferred from homology"/>
<comment type="similarity">
    <text evidence="8 9">Belongs to the TonB-dependent receptor family.</text>
</comment>
<evidence type="ECO:0000259" key="12">
    <source>
        <dbReference type="Pfam" id="PF07715"/>
    </source>
</evidence>
<sequence>MNTLLKKAALRGATCVAAFAIGTTGAYAQEAAADAAASEGGDAIVVTGTRIVNPNLVTSSPIGVVGEEEINLRQATNAEELIGELPGVAPGINASVNNGSGGTATFNLRGLGDNRNLVLLDGQRIVPADLDGVTDLNNIPVALVERVEIVTGGASSVYGADAVTGVVNFVTKKDFSGVDVTSSFGTTERGDGQRFRTDVTVGGNFDDGRGNAVLSVGYQSIDPVLQGDRAISRDTLFVGGQSIGSGTTVPTRLNGDQYDPETGALVDQYNSFNFAPFNYFQTPLERFNAFASAHYEVADGIEVYSKAMFNKTTVSLQLAPSGLFGDTYQMPLNNAYLTPQIQAQLCADNEIADCAGAIANGTEVPTIINRRLVEQGNRQTDYTTNMFQIWTGVRGQVTDLISFDVFGSYGESDKAETNINWGLKSRVQQALRTTDADTCVDSSNNCYPINLFGDGQSIDPRSVAFFSAPALSTVKTSLSVVNATFSGDLTESGFLWADTPIGFAVGGEYRKYTASQQSDAASATQDEVLGTGAPAPSFTGGYDVYEAYGELLVPVVEDAPGIYNLSLEAGVRYSKYSTAGSTWTWKAGGTWEVAQGYAVRGIYQRAVRAPNIFELYNPVTTGLSNLATDPCAGSNPVGNAALTAICIAQGAPANSIGSIPQPSAGQVNATSGGNLDLGPEKANSYTIGVILTPPQVPGLSFTADYYNIKVTDAITVPTPGDILDPCYDDGNADACALVGRNPLNGSLNGGGDTPGLILQRTNQGTLISSGVDVRLNYRQPTSFGHVGFSFNGNWTDEYKFQASPTSDMRECVGQYGTNCDPIVPEWSFNVRGTVGFGDAGELSLLWRWMDGVQYEDRAAELALPDDDRSILDEYMTIPSYSYFDLTYRVQPTENIGVTLSVFNLLDKKPPNVSSYIGSTTYNSGNTYPTTYDVLGRSFMVTTNVSF</sequence>
<evidence type="ECO:0000256" key="2">
    <source>
        <dbReference type="ARBA" id="ARBA00022448"/>
    </source>
</evidence>
<evidence type="ECO:0000313" key="13">
    <source>
        <dbReference type="EMBL" id="GGN41873.1"/>
    </source>
</evidence>
<feature type="signal peptide" evidence="10">
    <location>
        <begin position="1"/>
        <end position="28"/>
    </location>
</feature>
<comment type="caution">
    <text evidence="13">The sequence shown here is derived from an EMBL/GenBank/DDBJ whole genome shotgun (WGS) entry which is preliminary data.</text>
</comment>
<protein>
    <submittedName>
        <fullName evidence="13">TonB-dependent receptor</fullName>
    </submittedName>
</protein>
<dbReference type="SUPFAM" id="SSF56935">
    <property type="entry name" value="Porins"/>
    <property type="match status" value="1"/>
</dbReference>
<keyword evidence="4 8" id="KW-0812">Transmembrane</keyword>
<comment type="subcellular location">
    <subcellularLocation>
        <location evidence="1 8">Cell outer membrane</location>
        <topology evidence="1 8">Multi-pass membrane protein</topology>
    </subcellularLocation>
</comment>
<keyword evidence="3 8" id="KW-1134">Transmembrane beta strand</keyword>
<evidence type="ECO:0000256" key="5">
    <source>
        <dbReference type="ARBA" id="ARBA00023077"/>
    </source>
</evidence>
<dbReference type="InterPro" id="IPR039426">
    <property type="entry name" value="TonB-dep_rcpt-like"/>
</dbReference>
<evidence type="ECO:0000256" key="10">
    <source>
        <dbReference type="SAM" id="SignalP"/>
    </source>
</evidence>
<evidence type="ECO:0000259" key="11">
    <source>
        <dbReference type="Pfam" id="PF00593"/>
    </source>
</evidence>
<dbReference type="InterPro" id="IPR037066">
    <property type="entry name" value="Plug_dom_sf"/>
</dbReference>
<keyword evidence="14" id="KW-1185">Reference proteome</keyword>
<dbReference type="Proteomes" id="UP000605099">
    <property type="component" value="Unassembled WGS sequence"/>
</dbReference>
<keyword evidence="10" id="KW-0732">Signal</keyword>
<evidence type="ECO:0000256" key="8">
    <source>
        <dbReference type="PROSITE-ProRule" id="PRU01360"/>
    </source>
</evidence>
<evidence type="ECO:0000256" key="3">
    <source>
        <dbReference type="ARBA" id="ARBA00022452"/>
    </source>
</evidence>
<dbReference type="Gene3D" id="2.40.170.20">
    <property type="entry name" value="TonB-dependent receptor, beta-barrel domain"/>
    <property type="match status" value="1"/>
</dbReference>
<feature type="domain" description="TonB-dependent receptor plug" evidence="12">
    <location>
        <begin position="58"/>
        <end position="166"/>
    </location>
</feature>
<dbReference type="Pfam" id="PF00593">
    <property type="entry name" value="TonB_dep_Rec_b-barrel"/>
    <property type="match status" value="1"/>
</dbReference>
<dbReference type="InterPro" id="IPR036942">
    <property type="entry name" value="Beta-barrel_TonB_sf"/>
</dbReference>
<evidence type="ECO:0000256" key="7">
    <source>
        <dbReference type="ARBA" id="ARBA00023237"/>
    </source>
</evidence>
<keyword evidence="6 8" id="KW-0472">Membrane</keyword>
<keyword evidence="7 8" id="KW-0998">Cell outer membrane</keyword>
<organism evidence="13 14">
    <name type="scientific">Novosphingobium indicum</name>
    <dbReference type="NCBI Taxonomy" id="462949"/>
    <lineage>
        <taxon>Bacteria</taxon>
        <taxon>Pseudomonadati</taxon>
        <taxon>Pseudomonadota</taxon>
        <taxon>Alphaproteobacteria</taxon>
        <taxon>Sphingomonadales</taxon>
        <taxon>Sphingomonadaceae</taxon>
        <taxon>Novosphingobium</taxon>
    </lineage>
</organism>
<evidence type="ECO:0000256" key="1">
    <source>
        <dbReference type="ARBA" id="ARBA00004571"/>
    </source>
</evidence>
<dbReference type="InterPro" id="IPR012910">
    <property type="entry name" value="Plug_dom"/>
</dbReference>
<evidence type="ECO:0000256" key="6">
    <source>
        <dbReference type="ARBA" id="ARBA00023136"/>
    </source>
</evidence>
<dbReference type="Pfam" id="PF07715">
    <property type="entry name" value="Plug"/>
    <property type="match status" value="1"/>
</dbReference>
<evidence type="ECO:0000313" key="14">
    <source>
        <dbReference type="Proteomes" id="UP000605099"/>
    </source>
</evidence>
<evidence type="ECO:0000256" key="4">
    <source>
        <dbReference type="ARBA" id="ARBA00022692"/>
    </source>
</evidence>
<keyword evidence="13" id="KW-0675">Receptor</keyword>
<dbReference type="PANTHER" id="PTHR47234:SF2">
    <property type="entry name" value="TONB-DEPENDENT RECEPTOR"/>
    <property type="match status" value="1"/>
</dbReference>
<dbReference type="RefSeq" id="WP_229710020.1">
    <property type="nucleotide sequence ID" value="NZ_BMLK01000002.1"/>
</dbReference>
<gene>
    <name evidence="13" type="ORF">GCM10011349_04390</name>
</gene>
<feature type="domain" description="TonB-dependent receptor-like beta-barrel" evidence="11">
    <location>
        <begin position="413"/>
        <end position="904"/>
    </location>
</feature>
<name>A0ABQ2JBI7_9SPHN</name>
<keyword evidence="2 8" id="KW-0813">Transport</keyword>